<feature type="compositionally biased region" description="Low complexity" evidence="2">
    <location>
        <begin position="245"/>
        <end position="257"/>
    </location>
</feature>
<dbReference type="Proteomes" id="UP000289152">
    <property type="component" value="Unassembled WGS sequence"/>
</dbReference>
<dbReference type="InParanoid" id="A0A4Q1BQR7"/>
<dbReference type="EMBL" id="SDIL01000020">
    <property type="protein sequence ID" value="RXK40286.1"/>
    <property type="molecule type" value="Genomic_DNA"/>
</dbReference>
<feature type="compositionally biased region" description="Polar residues" evidence="2">
    <location>
        <begin position="454"/>
        <end position="463"/>
    </location>
</feature>
<accession>A0A4Q1BQR7</accession>
<feature type="compositionally biased region" description="Polar residues" evidence="2">
    <location>
        <begin position="1018"/>
        <end position="1029"/>
    </location>
</feature>
<dbReference type="OrthoDB" id="2596744at2759"/>
<feature type="compositionally biased region" description="Polar residues" evidence="2">
    <location>
        <begin position="346"/>
        <end position="360"/>
    </location>
</feature>
<keyword evidence="1" id="KW-0863">Zinc-finger</keyword>
<dbReference type="PROSITE" id="PS50114">
    <property type="entry name" value="GATA_ZN_FINGER_2"/>
    <property type="match status" value="1"/>
</dbReference>
<dbReference type="GO" id="GO:0043565">
    <property type="term" value="F:sequence-specific DNA binding"/>
    <property type="evidence" value="ECO:0007669"/>
    <property type="project" value="InterPro"/>
</dbReference>
<gene>
    <name evidence="4" type="ORF">M231_02400</name>
</gene>
<feature type="compositionally biased region" description="Low complexity" evidence="2">
    <location>
        <begin position="411"/>
        <end position="420"/>
    </location>
</feature>
<evidence type="ECO:0000313" key="4">
    <source>
        <dbReference type="EMBL" id="RXK40286.1"/>
    </source>
</evidence>
<dbReference type="GO" id="GO:0006355">
    <property type="term" value="P:regulation of DNA-templated transcription"/>
    <property type="evidence" value="ECO:0007669"/>
    <property type="project" value="InterPro"/>
</dbReference>
<keyword evidence="5" id="KW-1185">Reference proteome</keyword>
<feature type="compositionally biased region" description="Polar residues" evidence="2">
    <location>
        <begin position="421"/>
        <end position="444"/>
    </location>
</feature>
<feature type="region of interest" description="Disordered" evidence="2">
    <location>
        <begin position="534"/>
        <end position="618"/>
    </location>
</feature>
<evidence type="ECO:0000313" key="5">
    <source>
        <dbReference type="Proteomes" id="UP000289152"/>
    </source>
</evidence>
<dbReference type="VEuPathDB" id="FungiDB:TREMEDRAFT_58654"/>
<feature type="region of interest" description="Disordered" evidence="2">
    <location>
        <begin position="338"/>
        <end position="502"/>
    </location>
</feature>
<name>A0A4Q1BQR7_TREME</name>
<dbReference type="GO" id="GO:0008270">
    <property type="term" value="F:zinc ion binding"/>
    <property type="evidence" value="ECO:0007669"/>
    <property type="project" value="UniProtKB-KW"/>
</dbReference>
<proteinExistence type="predicted"/>
<feature type="region of interest" description="Disordered" evidence="2">
    <location>
        <begin position="116"/>
        <end position="182"/>
    </location>
</feature>
<organism evidence="4 5">
    <name type="scientific">Tremella mesenterica</name>
    <name type="common">Jelly fungus</name>
    <dbReference type="NCBI Taxonomy" id="5217"/>
    <lineage>
        <taxon>Eukaryota</taxon>
        <taxon>Fungi</taxon>
        <taxon>Dikarya</taxon>
        <taxon>Basidiomycota</taxon>
        <taxon>Agaricomycotina</taxon>
        <taxon>Tremellomycetes</taxon>
        <taxon>Tremellales</taxon>
        <taxon>Tremellaceae</taxon>
        <taxon>Tremella</taxon>
    </lineage>
</organism>
<evidence type="ECO:0000256" key="2">
    <source>
        <dbReference type="SAM" id="MobiDB-lite"/>
    </source>
</evidence>
<feature type="compositionally biased region" description="Basic and acidic residues" evidence="2">
    <location>
        <begin position="221"/>
        <end position="237"/>
    </location>
</feature>
<feature type="compositionally biased region" description="Polar residues" evidence="2">
    <location>
        <begin position="687"/>
        <end position="696"/>
    </location>
</feature>
<feature type="compositionally biased region" description="Low complexity" evidence="2">
    <location>
        <begin position="471"/>
        <end position="491"/>
    </location>
</feature>
<dbReference type="InterPro" id="IPR000679">
    <property type="entry name" value="Znf_GATA"/>
</dbReference>
<feature type="region of interest" description="Disordered" evidence="2">
    <location>
        <begin position="677"/>
        <end position="716"/>
    </location>
</feature>
<feature type="region of interest" description="Disordered" evidence="2">
    <location>
        <begin position="220"/>
        <end position="281"/>
    </location>
</feature>
<dbReference type="InterPro" id="IPR013088">
    <property type="entry name" value="Znf_NHR/GATA"/>
</dbReference>
<reference evidence="4 5" key="1">
    <citation type="submission" date="2016-06" db="EMBL/GenBank/DDBJ databases">
        <title>Evolution of pathogenesis and genome organization in the Tremellales.</title>
        <authorList>
            <person name="Cuomo C."/>
            <person name="Litvintseva A."/>
            <person name="Heitman J."/>
            <person name="Chen Y."/>
            <person name="Sun S."/>
            <person name="Springer D."/>
            <person name="Dromer F."/>
            <person name="Young S."/>
            <person name="Zeng Q."/>
            <person name="Chapman S."/>
            <person name="Gujja S."/>
            <person name="Saif S."/>
            <person name="Birren B."/>
        </authorList>
    </citation>
    <scope>NUCLEOTIDE SEQUENCE [LARGE SCALE GENOMIC DNA]</scope>
    <source>
        <strain evidence="4 5">ATCC 28783</strain>
    </source>
</reference>
<evidence type="ECO:0000259" key="3">
    <source>
        <dbReference type="PROSITE" id="PS50114"/>
    </source>
</evidence>
<dbReference type="SUPFAM" id="SSF57716">
    <property type="entry name" value="Glucocorticoid receptor-like (DNA-binding domain)"/>
    <property type="match status" value="1"/>
</dbReference>
<keyword evidence="1" id="KW-0479">Metal-binding</keyword>
<comment type="caution">
    <text evidence="4">The sequence shown here is derived from an EMBL/GenBank/DDBJ whole genome shotgun (WGS) entry which is preliminary data.</text>
</comment>
<feature type="compositionally biased region" description="Pro residues" evidence="2">
    <location>
        <begin position="125"/>
        <end position="144"/>
    </location>
</feature>
<dbReference type="Gene3D" id="3.30.50.10">
    <property type="entry name" value="Erythroid Transcription Factor GATA-1, subunit A"/>
    <property type="match status" value="1"/>
</dbReference>
<feature type="compositionally biased region" description="Basic and acidic residues" evidence="2">
    <location>
        <begin position="173"/>
        <end position="182"/>
    </location>
</feature>
<evidence type="ECO:0000256" key="1">
    <source>
        <dbReference type="PROSITE-ProRule" id="PRU00094"/>
    </source>
</evidence>
<keyword evidence="1" id="KW-0862">Zinc</keyword>
<feature type="region of interest" description="Disordered" evidence="2">
    <location>
        <begin position="1005"/>
        <end position="1066"/>
    </location>
</feature>
<protein>
    <recommendedName>
        <fullName evidence="3">GATA-type domain-containing protein</fullName>
    </recommendedName>
</protein>
<dbReference type="AlphaFoldDB" id="A0A4Q1BQR7"/>
<sequence>MTTRAIRNLTVFAGTHLDLPSQDHPQLVTNDGHEVDEDTFFRPVSDNPTQLIGEDGTTQDVPMIEDTQVEQEAQDDITSLLTAADSLVLSYSLTQSRLHHINHLLPHIFSHPLIPSHSRPRARPPPKSTFLFPTPPPLVQPLPNPEYHGPSSGPSTPAPDGDDTPKVKGKNKRDRETEAPAHEIECIARVTLSIGPISYPDTELWVGRFVQPQTVIKKVRAKPDKEKRDSIGGEGSKRSKVIQKSSTISTTPLTTATQVARPSPIQNQNQTPTQPEKRSIPQTLIQRVNVAASNRPWLSVIIHKAARQQASKEELATLGRVVARLKLGQDIEDEISGQIPVPATTAKGSTSQSTNATKTLPPSHAGGSSPVDSGRKPPSAVDNTLEEDDSDVDMTGPPQVGGGPIPPSPSPAATTNPSQTKTNQTKSPQSSKLQEASLSQSTPLSRPPAAPTHLSHSQQSSNIPHYPPGSVPITSTRPTTTPTISSPLATTHPAKPTYSQPPPFMLIAFRELPTEKYLLPIGLNSYISRVGGDHVTSHPPVSTQPDPTLSRPPPSGIEGTSNTPEPSSIEAPTVSGRTRARQSIGKPPKTVTPPAKEPTPIPEPSKSESCKSNLPALPGMSPSPGTVLLSTFLPAEWVTPDWEKLGKRLPFNNPHLTYLPSAVQSVKQEVLETPREAEIEGGVDGNASKSPKTSKVSRPLRHPQEMFSQEPARESTKPTILNLGAEDFLPPNGPLQAVTIRLSQVDDKTWFKMKEIMEIVEEQELRAMLINEPEIIPSPSSLTLSSSHISNDVTQSLSMPSAHPPSVSSNPFTEENLTKLRSIYHQRRKVHFTNLVHRVPLRKFLRTRLSSPPPSVVEATTDKFAQRPYTLTTKPLHSNSPPPEDYTLGLPVSPEMKTKKKGQESNITFEMPVSLDYLDERVEHGADGLLKKGWKKGQKVEDDGRKGWHADGRKKHGRRWVEGKVCEGCAGVGLRVWRTGPGGKGTLCNKCGIKYLAGTLGELKAPGEATEGDDERGSTTSEPPNTGLTNDVDMTPAKAVSGDGPTGDSVPDVDTSTVGATGKGKSEVQVEQVTKVELFQLTDVNSTKDMVAPTTGMTNGETAPLVPMTVPEVEGVLAEE</sequence>
<feature type="domain" description="GATA-type" evidence="3">
    <location>
        <begin position="960"/>
        <end position="995"/>
    </location>
</feature>